<dbReference type="Proteomes" id="UP000218238">
    <property type="component" value="Unassembled WGS sequence"/>
</dbReference>
<name>A0A2A2TNK9_9CYAN</name>
<evidence type="ECO:0000313" key="8">
    <source>
        <dbReference type="Proteomes" id="UP000218238"/>
    </source>
</evidence>
<comment type="caution">
    <text evidence="7">The sequence shown here is derived from an EMBL/GenBank/DDBJ whole genome shotgun (WGS) entry which is preliminary data.</text>
</comment>
<proteinExistence type="predicted"/>
<evidence type="ECO:0000256" key="1">
    <source>
        <dbReference type="ARBA" id="ARBA00004141"/>
    </source>
</evidence>
<dbReference type="GO" id="GO:0016020">
    <property type="term" value="C:membrane"/>
    <property type="evidence" value="ECO:0007669"/>
    <property type="project" value="UniProtKB-SubCell"/>
</dbReference>
<keyword evidence="2 5" id="KW-0812">Transmembrane</keyword>
<keyword evidence="3 5" id="KW-1133">Transmembrane helix</keyword>
<dbReference type="EMBL" id="NTFS01000026">
    <property type="protein sequence ID" value="PAX59997.1"/>
    <property type="molecule type" value="Genomic_DNA"/>
</dbReference>
<dbReference type="Pfam" id="PF13675">
    <property type="entry name" value="PilJ"/>
    <property type="match status" value="1"/>
</dbReference>
<reference evidence="7 8" key="1">
    <citation type="submission" date="2017-08" db="EMBL/GenBank/DDBJ databases">
        <title>Draft genome sequence of filamentous cyanobacterium Calothrix elsteri CCALA 953.</title>
        <authorList>
            <person name="Gagunashvili A.N."/>
            <person name="Elster J."/>
            <person name="Andresson O.S."/>
        </authorList>
    </citation>
    <scope>NUCLEOTIDE SEQUENCE [LARGE SCALE GENOMIC DNA]</scope>
    <source>
        <strain evidence="7 8">CCALA 953</strain>
    </source>
</reference>
<keyword evidence="4 5" id="KW-0472">Membrane</keyword>
<evidence type="ECO:0000256" key="2">
    <source>
        <dbReference type="ARBA" id="ARBA00022692"/>
    </source>
</evidence>
<protein>
    <recommendedName>
        <fullName evidence="6">NarX-like N-terminal domain-containing protein</fullName>
    </recommendedName>
</protein>
<gene>
    <name evidence="7" type="ORF">CK510_04030</name>
</gene>
<accession>A0A2A2TNK9</accession>
<organism evidence="7 8">
    <name type="scientific">Brunnivagina elsteri CCALA 953</name>
    <dbReference type="NCBI Taxonomy" id="987040"/>
    <lineage>
        <taxon>Bacteria</taxon>
        <taxon>Bacillati</taxon>
        <taxon>Cyanobacteriota</taxon>
        <taxon>Cyanophyceae</taxon>
        <taxon>Nostocales</taxon>
        <taxon>Calotrichaceae</taxon>
        <taxon>Brunnivagina</taxon>
    </lineage>
</organism>
<keyword evidence="8" id="KW-1185">Reference proteome</keyword>
<evidence type="ECO:0000256" key="5">
    <source>
        <dbReference type="SAM" id="Phobius"/>
    </source>
</evidence>
<dbReference type="AlphaFoldDB" id="A0A2A2TNK9"/>
<feature type="domain" description="NarX-like N-terminal" evidence="6">
    <location>
        <begin position="43"/>
        <end position="108"/>
    </location>
</feature>
<evidence type="ECO:0000313" key="7">
    <source>
        <dbReference type="EMBL" id="PAX59997.1"/>
    </source>
</evidence>
<comment type="subcellular location">
    <subcellularLocation>
        <location evidence="1">Membrane</location>
        <topology evidence="1">Multi-pass membrane protein</topology>
    </subcellularLocation>
</comment>
<dbReference type="RefSeq" id="WP_095720469.1">
    <property type="nucleotide sequence ID" value="NZ_NTFS01000026.1"/>
</dbReference>
<evidence type="ECO:0000256" key="3">
    <source>
        <dbReference type="ARBA" id="ARBA00022989"/>
    </source>
</evidence>
<evidence type="ECO:0000256" key="4">
    <source>
        <dbReference type="ARBA" id="ARBA00023136"/>
    </source>
</evidence>
<dbReference type="OrthoDB" id="9765238at2"/>
<dbReference type="InterPro" id="IPR029095">
    <property type="entry name" value="NarX-like_N"/>
</dbReference>
<evidence type="ECO:0000259" key="6">
    <source>
        <dbReference type="Pfam" id="PF13675"/>
    </source>
</evidence>
<sequence>MAQFTNPLSQKLFTKSKYRTILLSAALFLTFDLGVLLPNFLISTNLKQDAISINLAGRQRMLSQRMTKALLQVKVAKEVQKELDTSQQELKKASQLFDDTLTGFEQGKMVPGGDSKPVFLDAVETAKSQGIIVKAKEIWIPYKSKIQAIIFAGDNLEIDVLQDAIAYAEENNLKLLDLMNQLTTEEQQVADNKANTLQLIQTIGLGGR</sequence>
<feature type="transmembrane region" description="Helical" evidence="5">
    <location>
        <begin position="21"/>
        <end position="42"/>
    </location>
</feature>